<sequence>MVLRRVVSLVSLSAHELKAAKFLVSETTGQAAIISFPNFLASSMSGDASFADTIFLGLSACVVDIKNAFVEDVSKAIATAMLNNIDRVGAARRRHREKNLRRSDIVEL</sequence>
<dbReference type="EMBL" id="LXQE01000147">
    <property type="protein sequence ID" value="RCJ36809.1"/>
    <property type="molecule type" value="Genomic_DNA"/>
</dbReference>
<protein>
    <submittedName>
        <fullName evidence="1">Uncharacterized protein</fullName>
    </submittedName>
</protein>
<proteinExistence type="predicted"/>
<organism evidence="1 2">
    <name type="scientific">Nostoc punctiforme NIES-2108</name>
    <dbReference type="NCBI Taxonomy" id="1356359"/>
    <lineage>
        <taxon>Bacteria</taxon>
        <taxon>Bacillati</taxon>
        <taxon>Cyanobacteriota</taxon>
        <taxon>Cyanophyceae</taxon>
        <taxon>Nostocales</taxon>
        <taxon>Nostocaceae</taxon>
        <taxon>Nostoc</taxon>
    </lineage>
</organism>
<dbReference type="Proteomes" id="UP000252085">
    <property type="component" value="Unassembled WGS sequence"/>
</dbReference>
<accession>A0A367RLA4</accession>
<comment type="caution">
    <text evidence="1">The sequence shown here is derived from an EMBL/GenBank/DDBJ whole genome shotgun (WGS) entry which is preliminary data.</text>
</comment>
<evidence type="ECO:0000313" key="2">
    <source>
        <dbReference type="Proteomes" id="UP000252085"/>
    </source>
</evidence>
<dbReference type="AlphaFoldDB" id="A0A367RLA4"/>
<name>A0A367RLA4_NOSPU</name>
<evidence type="ECO:0000313" key="1">
    <source>
        <dbReference type="EMBL" id="RCJ36809.1"/>
    </source>
</evidence>
<reference evidence="1 2" key="1">
    <citation type="submission" date="2016-04" db="EMBL/GenBank/DDBJ databases">
        <authorList>
            <person name="Evans L.H."/>
            <person name="Alamgir A."/>
            <person name="Owens N."/>
            <person name="Weber N.D."/>
            <person name="Virtaneva K."/>
            <person name="Barbian K."/>
            <person name="Babar A."/>
            <person name="Rosenke K."/>
        </authorList>
    </citation>
    <scope>NUCLEOTIDE SEQUENCE [LARGE SCALE GENOMIC DNA]</scope>
    <source>
        <strain evidence="1">NIES-2108</strain>
    </source>
</reference>
<gene>
    <name evidence="1" type="ORF">A6769_15020</name>
</gene>